<evidence type="ECO:0000313" key="5">
    <source>
        <dbReference type="Proteomes" id="UP000637002"/>
    </source>
</evidence>
<dbReference type="InterPro" id="IPR001623">
    <property type="entry name" value="DnaJ_domain"/>
</dbReference>
<dbReference type="Pfam" id="PF04851">
    <property type="entry name" value="ResIII"/>
    <property type="match status" value="1"/>
</dbReference>
<dbReference type="SUPFAM" id="SSF52540">
    <property type="entry name" value="P-loop containing nucleoside triphosphate hydrolases"/>
    <property type="match status" value="1"/>
</dbReference>
<evidence type="ECO:0000259" key="1">
    <source>
        <dbReference type="PROSITE" id="PS50076"/>
    </source>
</evidence>
<dbReference type="PROSITE" id="PS50076">
    <property type="entry name" value="DNAJ_2"/>
    <property type="match status" value="1"/>
</dbReference>
<dbReference type="GO" id="GO:0005829">
    <property type="term" value="C:cytosol"/>
    <property type="evidence" value="ECO:0007669"/>
    <property type="project" value="TreeGrafter"/>
</dbReference>
<dbReference type="InterPro" id="IPR014001">
    <property type="entry name" value="Helicase_ATP-bd"/>
</dbReference>
<sequence length="637" mass="70825">MVDLREYQGGAVERLFDYWGQGGGNPLVVMATGTGKSVVIGTSVKELLTYYPTMRVLALVHVKELVEQNAKALLRLWPDAPIGINSAGLGQRKWHSQILFASVQSVYRAARRMGPRDLVLIDEAHLVPADGDGMYRRLLTDLREMTPDLRVAGFTATPFRMGSGRLDSGDGRLFDEVIFDYDVGAAVRDGYLAPLVSKATVTSIDVSDVQRRGGEFVESSLQEATSRPDITAAAVREIIEFGAERRSWLVFCAGVEHAQSVRDEMRRSGITCETVTGDTPAQERDRIIREFRAGRIRCLTNANVLTVGFDAPGVDLIAMLRATLSTGLYVQICGRGTRPIEPPPAELATADERRAFIASSSKPNCLVLDFVGNVRRHGPVDDIVVGPGRKAAAGEREGAVKVDSIQAKACPECSTLWPLRTMLCEHCGHEWPKPKPMHEAKADAEAVIMALLEKRPERWLDVDGVSFYRHQNRYDETKPPTMRVTYRCGFTSYDEYICFEHPPMNYARERAERWWLRHSAAPIPETVEEAVARTEAGEVAWPVRIVVKPRGNFHDVIRREITPEALERARSVASLPPVENEKADWWRVLSVSPDAEAEEIGRAFRTLAQQHHPDRGGSNAAMANINRAYQEAKACRA</sequence>
<dbReference type="PROSITE" id="PS51194">
    <property type="entry name" value="HELICASE_CTER"/>
    <property type="match status" value="1"/>
</dbReference>
<accession>A0A916UDJ4</accession>
<feature type="domain" description="Helicase ATP-binding" evidence="2">
    <location>
        <begin position="17"/>
        <end position="158"/>
    </location>
</feature>
<name>A0A916UDJ4_9HYPH</name>
<dbReference type="SMART" id="SM00271">
    <property type="entry name" value="DnaJ"/>
    <property type="match status" value="1"/>
</dbReference>
<dbReference type="SUPFAM" id="SSF46565">
    <property type="entry name" value="Chaperone J-domain"/>
    <property type="match status" value="1"/>
</dbReference>
<dbReference type="PANTHER" id="PTHR47396:SF1">
    <property type="entry name" value="ATP-DEPENDENT HELICASE IRC3-RELATED"/>
    <property type="match status" value="1"/>
</dbReference>
<comment type="caution">
    <text evidence="4">The sequence shown here is derived from an EMBL/GenBank/DDBJ whole genome shotgun (WGS) entry which is preliminary data.</text>
</comment>
<dbReference type="InterPro" id="IPR001650">
    <property type="entry name" value="Helicase_C-like"/>
</dbReference>
<keyword evidence="5" id="KW-1185">Reference proteome</keyword>
<dbReference type="CDD" id="cd06257">
    <property type="entry name" value="DnaJ"/>
    <property type="match status" value="1"/>
</dbReference>
<dbReference type="Proteomes" id="UP000637002">
    <property type="component" value="Unassembled WGS sequence"/>
</dbReference>
<proteinExistence type="predicted"/>
<feature type="domain" description="J" evidence="1">
    <location>
        <begin position="584"/>
        <end position="637"/>
    </location>
</feature>
<dbReference type="InterPro" id="IPR027417">
    <property type="entry name" value="P-loop_NTPase"/>
</dbReference>
<dbReference type="Pfam" id="PF00271">
    <property type="entry name" value="Helicase_C"/>
    <property type="match status" value="1"/>
</dbReference>
<evidence type="ECO:0008006" key="6">
    <source>
        <dbReference type="Google" id="ProtNLM"/>
    </source>
</evidence>
<dbReference type="RefSeq" id="WP_188609879.1">
    <property type="nucleotide sequence ID" value="NZ_BMGG01000005.1"/>
</dbReference>
<evidence type="ECO:0000259" key="2">
    <source>
        <dbReference type="PROSITE" id="PS51192"/>
    </source>
</evidence>
<dbReference type="AlphaFoldDB" id="A0A916UDJ4"/>
<evidence type="ECO:0000259" key="3">
    <source>
        <dbReference type="PROSITE" id="PS51194"/>
    </source>
</evidence>
<dbReference type="SMART" id="SM00487">
    <property type="entry name" value="DEXDc"/>
    <property type="match status" value="1"/>
</dbReference>
<dbReference type="Gene3D" id="3.40.50.300">
    <property type="entry name" value="P-loop containing nucleotide triphosphate hydrolases"/>
    <property type="match status" value="2"/>
</dbReference>
<dbReference type="EMBL" id="BMGG01000005">
    <property type="protein sequence ID" value="GGC68419.1"/>
    <property type="molecule type" value="Genomic_DNA"/>
</dbReference>
<dbReference type="InterPro" id="IPR036869">
    <property type="entry name" value="J_dom_sf"/>
</dbReference>
<dbReference type="PROSITE" id="PS51192">
    <property type="entry name" value="HELICASE_ATP_BIND_1"/>
    <property type="match status" value="1"/>
</dbReference>
<reference evidence="4" key="1">
    <citation type="journal article" date="2014" name="Int. J. Syst. Evol. Microbiol.">
        <title>Complete genome sequence of Corynebacterium casei LMG S-19264T (=DSM 44701T), isolated from a smear-ripened cheese.</title>
        <authorList>
            <consortium name="US DOE Joint Genome Institute (JGI-PGF)"/>
            <person name="Walter F."/>
            <person name="Albersmeier A."/>
            <person name="Kalinowski J."/>
            <person name="Ruckert C."/>
        </authorList>
    </citation>
    <scope>NUCLEOTIDE SEQUENCE</scope>
    <source>
        <strain evidence="4">CGMCC 1.12919</strain>
    </source>
</reference>
<reference evidence="4" key="2">
    <citation type="submission" date="2020-09" db="EMBL/GenBank/DDBJ databases">
        <authorList>
            <person name="Sun Q."/>
            <person name="Zhou Y."/>
        </authorList>
    </citation>
    <scope>NUCLEOTIDE SEQUENCE</scope>
    <source>
        <strain evidence="4">CGMCC 1.12919</strain>
    </source>
</reference>
<dbReference type="GO" id="GO:0005524">
    <property type="term" value="F:ATP binding"/>
    <property type="evidence" value="ECO:0007669"/>
    <property type="project" value="InterPro"/>
</dbReference>
<organism evidence="4 5">
    <name type="scientific">Chelatococcus reniformis</name>
    <dbReference type="NCBI Taxonomy" id="1494448"/>
    <lineage>
        <taxon>Bacteria</taxon>
        <taxon>Pseudomonadati</taxon>
        <taxon>Pseudomonadota</taxon>
        <taxon>Alphaproteobacteria</taxon>
        <taxon>Hyphomicrobiales</taxon>
        <taxon>Chelatococcaceae</taxon>
        <taxon>Chelatococcus</taxon>
    </lineage>
</organism>
<dbReference type="InterPro" id="IPR050742">
    <property type="entry name" value="Helicase_Restrict-Modif_Enz"/>
</dbReference>
<dbReference type="SMART" id="SM00490">
    <property type="entry name" value="HELICc"/>
    <property type="match status" value="1"/>
</dbReference>
<dbReference type="InterPro" id="IPR006935">
    <property type="entry name" value="Helicase/UvrB_N"/>
</dbReference>
<evidence type="ECO:0000313" key="4">
    <source>
        <dbReference type="EMBL" id="GGC68419.1"/>
    </source>
</evidence>
<dbReference type="Pfam" id="PF00226">
    <property type="entry name" value="DnaJ"/>
    <property type="match status" value="1"/>
</dbReference>
<dbReference type="PANTHER" id="PTHR47396">
    <property type="entry name" value="TYPE I RESTRICTION ENZYME ECOKI R PROTEIN"/>
    <property type="match status" value="1"/>
</dbReference>
<dbReference type="GO" id="GO:0016787">
    <property type="term" value="F:hydrolase activity"/>
    <property type="evidence" value="ECO:0007669"/>
    <property type="project" value="InterPro"/>
</dbReference>
<dbReference type="Gene3D" id="1.10.287.110">
    <property type="entry name" value="DnaJ domain"/>
    <property type="match status" value="1"/>
</dbReference>
<dbReference type="GO" id="GO:0003677">
    <property type="term" value="F:DNA binding"/>
    <property type="evidence" value="ECO:0007669"/>
    <property type="project" value="InterPro"/>
</dbReference>
<feature type="domain" description="Helicase C-terminal" evidence="3">
    <location>
        <begin position="234"/>
        <end position="378"/>
    </location>
</feature>
<protein>
    <recommendedName>
        <fullName evidence="6">DNA helicase</fullName>
    </recommendedName>
</protein>
<gene>
    <name evidence="4" type="ORF">GCM10010994_28740</name>
</gene>